<dbReference type="Proteomes" id="UP000323000">
    <property type="component" value="Chromosome 2"/>
</dbReference>
<feature type="domain" description="At1g61320/AtMIF1 LRR" evidence="2">
    <location>
        <begin position="30"/>
        <end position="131"/>
    </location>
</feature>
<dbReference type="OrthoDB" id="1534647at2759"/>
<organism evidence="3 4">
    <name type="scientific">Acer yangbiense</name>
    <dbReference type="NCBI Taxonomy" id="1000413"/>
    <lineage>
        <taxon>Eukaryota</taxon>
        <taxon>Viridiplantae</taxon>
        <taxon>Streptophyta</taxon>
        <taxon>Embryophyta</taxon>
        <taxon>Tracheophyta</taxon>
        <taxon>Spermatophyta</taxon>
        <taxon>Magnoliopsida</taxon>
        <taxon>eudicotyledons</taxon>
        <taxon>Gunneridae</taxon>
        <taxon>Pentapetalae</taxon>
        <taxon>rosids</taxon>
        <taxon>malvids</taxon>
        <taxon>Sapindales</taxon>
        <taxon>Sapindaceae</taxon>
        <taxon>Hippocastanoideae</taxon>
        <taxon>Acereae</taxon>
        <taxon>Acer</taxon>
    </lineage>
</organism>
<proteinExistence type="predicted"/>
<dbReference type="PANTHER" id="PTHR34145">
    <property type="entry name" value="OS02G0105600 PROTEIN"/>
    <property type="match status" value="1"/>
</dbReference>
<dbReference type="AlphaFoldDB" id="A0A5C7INP4"/>
<dbReference type="EMBL" id="VAHF01000002">
    <property type="protein sequence ID" value="TXG70484.1"/>
    <property type="molecule type" value="Genomic_DNA"/>
</dbReference>
<name>A0A5C7INP4_9ROSI</name>
<dbReference type="InterPro" id="IPR032675">
    <property type="entry name" value="LRR_dom_sf"/>
</dbReference>
<dbReference type="PANTHER" id="PTHR34145:SF51">
    <property type="entry name" value="FBD DOMAIN-CONTAINING PROTEIN"/>
    <property type="match status" value="1"/>
</dbReference>
<gene>
    <name evidence="3" type="ORF">EZV62_005419</name>
</gene>
<keyword evidence="4" id="KW-1185">Reference proteome</keyword>
<dbReference type="Pfam" id="PF23622">
    <property type="entry name" value="LRR_At1g61320_AtMIF1"/>
    <property type="match status" value="1"/>
</dbReference>
<dbReference type="InterPro" id="IPR053772">
    <property type="entry name" value="At1g61320/At1g61330-like"/>
</dbReference>
<evidence type="ECO:0000259" key="2">
    <source>
        <dbReference type="Pfam" id="PF23622"/>
    </source>
</evidence>
<reference evidence="4" key="1">
    <citation type="journal article" date="2019" name="Gigascience">
        <title>De novo genome assembly of the endangered Acer yangbiense, a plant species with extremely small populations endemic to Yunnan Province, China.</title>
        <authorList>
            <person name="Yang J."/>
            <person name="Wariss H.M."/>
            <person name="Tao L."/>
            <person name="Zhang R."/>
            <person name="Yun Q."/>
            <person name="Hollingsworth P."/>
            <person name="Dao Z."/>
            <person name="Luo G."/>
            <person name="Guo H."/>
            <person name="Ma Y."/>
            <person name="Sun W."/>
        </authorList>
    </citation>
    <scope>NUCLEOTIDE SEQUENCE [LARGE SCALE GENOMIC DNA]</scope>
    <source>
        <strain evidence="4">cv. Malutang</strain>
    </source>
</reference>
<dbReference type="SUPFAM" id="SSF52047">
    <property type="entry name" value="RNI-like"/>
    <property type="match status" value="1"/>
</dbReference>
<evidence type="ECO:0000313" key="3">
    <source>
        <dbReference type="EMBL" id="TXG70484.1"/>
    </source>
</evidence>
<dbReference type="InterPro" id="IPR055357">
    <property type="entry name" value="LRR_At1g61320_AtMIF1"/>
</dbReference>
<evidence type="ECO:0000256" key="1">
    <source>
        <dbReference type="SAM" id="MobiDB-lite"/>
    </source>
</evidence>
<feature type="region of interest" description="Disordered" evidence="1">
    <location>
        <begin position="1"/>
        <end position="20"/>
    </location>
</feature>
<protein>
    <recommendedName>
        <fullName evidence="2">At1g61320/AtMIF1 LRR domain-containing protein</fullName>
    </recommendedName>
</protein>
<accession>A0A5C7INP4</accession>
<evidence type="ECO:0000313" key="4">
    <source>
        <dbReference type="Proteomes" id="UP000323000"/>
    </source>
</evidence>
<dbReference type="Gene3D" id="3.80.10.10">
    <property type="entry name" value="Ribonuclease Inhibitor"/>
    <property type="match status" value="1"/>
</dbReference>
<comment type="caution">
    <text evidence="3">The sequence shown here is derived from an EMBL/GenBank/DDBJ whole genome shotgun (WGS) entry which is preliminary data.</text>
</comment>
<sequence length="288" mass="33570">MKTSTNTYEARRSMKTHHHEARKWRPVRGRRRIRSLHLTSVSITDEWFCSHVPKLPLLEDLRLIHCDKLKCVKISSPYLRTLHCVQCDELVELKVDAPNLHYLLYSGDVISLSLNALSLSKVDVRLSCRDTDTQWYLKYVDFLAKLHRFSEVLNLHISTNEDVMVPRELRQILPSPLSSVKHLNLRLLGEPINFSVKKLLDGLLWISPHTKSISIDYHDFNKTYLKFEFSYKKQLNCKEETISCCKSLPVSCWQHCIEKVNVEKKETHDLKGANIFEKIDLLCSVRGS</sequence>